<evidence type="ECO:0000256" key="1">
    <source>
        <dbReference type="SAM" id="SignalP"/>
    </source>
</evidence>
<evidence type="ECO:0000313" key="2">
    <source>
        <dbReference type="EMBL" id="REF96438.1"/>
    </source>
</evidence>
<evidence type="ECO:0008006" key="4">
    <source>
        <dbReference type="Google" id="ProtNLM"/>
    </source>
</evidence>
<dbReference type="EMBL" id="QUMQ01000001">
    <property type="protein sequence ID" value="REF96438.1"/>
    <property type="molecule type" value="Genomic_DNA"/>
</dbReference>
<accession>A0A3D9ZGA4</accession>
<dbReference type="PROSITE" id="PS51257">
    <property type="entry name" value="PROKAR_LIPOPROTEIN"/>
    <property type="match status" value="1"/>
</dbReference>
<keyword evidence="1" id="KW-0732">Signal</keyword>
<organism evidence="2 3">
    <name type="scientific">Asanoa ferruginea</name>
    <dbReference type="NCBI Taxonomy" id="53367"/>
    <lineage>
        <taxon>Bacteria</taxon>
        <taxon>Bacillati</taxon>
        <taxon>Actinomycetota</taxon>
        <taxon>Actinomycetes</taxon>
        <taxon>Micromonosporales</taxon>
        <taxon>Micromonosporaceae</taxon>
        <taxon>Asanoa</taxon>
    </lineage>
</organism>
<gene>
    <name evidence="2" type="ORF">DFJ67_2420</name>
</gene>
<name>A0A3D9ZGA4_9ACTN</name>
<sequence length="178" mass="18311">MRNNGLIALAATLLLAGCTAEPIPAARPTAPPSEPPVELDTQDCGALSLRLGQNVPASVLQCVIDAAGARRPARLVITRPTVEGDPFTTSYAVAVDGRVEVTTDARADRFGSGQVERQTCAGPTVQDDHWLSFATCSSPELVGGNHRNVGCPGPDPGANMCRVSLALAVGGADLLTTP</sequence>
<feature type="signal peptide" evidence="1">
    <location>
        <begin position="1"/>
        <end position="25"/>
    </location>
</feature>
<comment type="caution">
    <text evidence="2">The sequence shown here is derived from an EMBL/GenBank/DDBJ whole genome shotgun (WGS) entry which is preliminary data.</text>
</comment>
<proteinExistence type="predicted"/>
<feature type="chain" id="PRO_5017646757" description="Subtilisin inhibitor-like" evidence="1">
    <location>
        <begin position="26"/>
        <end position="178"/>
    </location>
</feature>
<keyword evidence="3" id="KW-1185">Reference proteome</keyword>
<reference evidence="2 3" key="1">
    <citation type="submission" date="2018-08" db="EMBL/GenBank/DDBJ databases">
        <title>Sequencing the genomes of 1000 actinobacteria strains.</title>
        <authorList>
            <person name="Klenk H.-P."/>
        </authorList>
    </citation>
    <scope>NUCLEOTIDE SEQUENCE [LARGE SCALE GENOMIC DNA]</scope>
    <source>
        <strain evidence="2 3">DSM 44099</strain>
    </source>
</reference>
<protein>
    <recommendedName>
        <fullName evidence="4">Subtilisin inhibitor-like</fullName>
    </recommendedName>
</protein>
<dbReference type="AlphaFoldDB" id="A0A3D9ZGA4"/>
<evidence type="ECO:0000313" key="3">
    <source>
        <dbReference type="Proteomes" id="UP000256913"/>
    </source>
</evidence>
<dbReference type="Proteomes" id="UP000256913">
    <property type="component" value="Unassembled WGS sequence"/>
</dbReference>